<reference evidence="5 6" key="1">
    <citation type="journal article" date="2012" name="Genome Biol.">
        <title>Genome and low-iron response of an oceanic diatom adapted to chronic iron limitation.</title>
        <authorList>
            <person name="Lommer M."/>
            <person name="Specht M."/>
            <person name="Roy A.S."/>
            <person name="Kraemer L."/>
            <person name="Andreson R."/>
            <person name="Gutowska M.A."/>
            <person name="Wolf J."/>
            <person name="Bergner S.V."/>
            <person name="Schilhabel M.B."/>
            <person name="Klostermeier U.C."/>
            <person name="Beiko R.G."/>
            <person name="Rosenstiel P."/>
            <person name="Hippler M."/>
            <person name="Laroche J."/>
        </authorList>
    </citation>
    <scope>NUCLEOTIDE SEQUENCE [LARGE SCALE GENOMIC DNA]</scope>
    <source>
        <strain evidence="5 6">CCMP1005</strain>
    </source>
</reference>
<evidence type="ECO:0000313" key="6">
    <source>
        <dbReference type="Proteomes" id="UP000266841"/>
    </source>
</evidence>
<feature type="coiled-coil region" evidence="3">
    <location>
        <begin position="389"/>
        <end position="423"/>
    </location>
</feature>
<dbReference type="eggNOG" id="ENOG502T6C9">
    <property type="taxonomic scope" value="Eukaryota"/>
</dbReference>
<keyword evidence="2" id="KW-0040">ANK repeat</keyword>
<feature type="region of interest" description="Disordered" evidence="4">
    <location>
        <begin position="1"/>
        <end position="108"/>
    </location>
</feature>
<keyword evidence="1" id="KW-0677">Repeat</keyword>
<evidence type="ECO:0000256" key="2">
    <source>
        <dbReference type="ARBA" id="ARBA00023043"/>
    </source>
</evidence>
<protein>
    <submittedName>
        <fullName evidence="5">Uncharacterized protein</fullName>
    </submittedName>
</protein>
<dbReference type="InterPro" id="IPR052420">
    <property type="entry name" value="Espin/Espin-like"/>
</dbReference>
<dbReference type="GO" id="GO:0051017">
    <property type="term" value="P:actin filament bundle assembly"/>
    <property type="evidence" value="ECO:0007669"/>
    <property type="project" value="TreeGrafter"/>
</dbReference>
<dbReference type="InterPro" id="IPR036770">
    <property type="entry name" value="Ankyrin_rpt-contain_sf"/>
</dbReference>
<dbReference type="GO" id="GO:0005737">
    <property type="term" value="C:cytoplasm"/>
    <property type="evidence" value="ECO:0007669"/>
    <property type="project" value="TreeGrafter"/>
</dbReference>
<feature type="region of interest" description="Disordered" evidence="4">
    <location>
        <begin position="477"/>
        <end position="505"/>
    </location>
</feature>
<evidence type="ECO:0000256" key="4">
    <source>
        <dbReference type="SAM" id="MobiDB-lite"/>
    </source>
</evidence>
<accession>K0TDA9</accession>
<evidence type="ECO:0000256" key="3">
    <source>
        <dbReference type="SAM" id="Coils"/>
    </source>
</evidence>
<dbReference type="OMA" id="SWSVWRR"/>
<dbReference type="PANTHER" id="PTHR24153">
    <property type="entry name" value="ESPIN"/>
    <property type="match status" value="1"/>
</dbReference>
<dbReference type="EMBL" id="AGNL01002937">
    <property type="protein sequence ID" value="EJK75435.1"/>
    <property type="molecule type" value="Genomic_DNA"/>
</dbReference>
<organism evidence="5 6">
    <name type="scientific">Thalassiosira oceanica</name>
    <name type="common">Marine diatom</name>
    <dbReference type="NCBI Taxonomy" id="159749"/>
    <lineage>
        <taxon>Eukaryota</taxon>
        <taxon>Sar</taxon>
        <taxon>Stramenopiles</taxon>
        <taxon>Ochrophyta</taxon>
        <taxon>Bacillariophyta</taxon>
        <taxon>Coscinodiscophyceae</taxon>
        <taxon>Thalassiosirophycidae</taxon>
        <taxon>Thalassiosirales</taxon>
        <taxon>Thalassiosiraceae</taxon>
        <taxon>Thalassiosira</taxon>
    </lineage>
</organism>
<evidence type="ECO:0000313" key="5">
    <source>
        <dbReference type="EMBL" id="EJK75435.1"/>
    </source>
</evidence>
<sequence length="541" mass="59804">MSTTKLGQKAKNSLREKRRANPLASRSFDGNASAVSDEKAPDLACLESDASFSSAASNGGATNGRSYSFFDPEQNNTPGSPPRDEVVSPVEGSGSQDGDAASVATARAGNHATAAASLPAMPPLISETEQEVEVKYEEGGSELFMLVEDAKWDDVVDRVEQVPHEAKIWVTSSGTENTLFSWSVWRRLPFHEACRRQPPPVVIYALLAAYPESAMVQSNFGELPLHAAVRCGACCEVVNCIIASYPAAVMSRDNSGCTPLDILNGTGKMMDHDSVVAALNRTIAVLTRDEQVVAHARGNLQLEFKQAKEKRKKEYERIVASKNSEIENLKRLLEQEKLATSNLASKVIQTEQVVQDKSKSEQKMAEMINRMEDEMKGLRTSNTQRKAKIKDLEDVIRSNRNAMVELSQRIQSLERNFESLVGEEELFASHALAKAEYDMAKLMEGQLAFFREAERRKDSLRARVAGLAIDLPKAVPKRDYRKEEEEERNRKLLEIQPHKNDVSDREVAEKAMASALVTLRKDPTGAMVSDESFDNALNLSL</sequence>
<gene>
    <name evidence="5" type="ORF">THAOC_02839</name>
</gene>
<feature type="coiled-coil region" evidence="3">
    <location>
        <begin position="305"/>
        <end position="346"/>
    </location>
</feature>
<dbReference type="PANTHER" id="PTHR24153:SF8">
    <property type="entry name" value="FORKED, ISOFORM F"/>
    <property type="match status" value="1"/>
</dbReference>
<dbReference type="Gene3D" id="1.25.40.20">
    <property type="entry name" value="Ankyrin repeat-containing domain"/>
    <property type="match status" value="1"/>
</dbReference>
<dbReference type="OrthoDB" id="41796at2759"/>
<dbReference type="InterPro" id="IPR002110">
    <property type="entry name" value="Ankyrin_rpt"/>
</dbReference>
<dbReference type="Proteomes" id="UP000266841">
    <property type="component" value="Unassembled WGS sequence"/>
</dbReference>
<evidence type="ECO:0000256" key="1">
    <source>
        <dbReference type="ARBA" id="ARBA00022737"/>
    </source>
</evidence>
<proteinExistence type="predicted"/>
<comment type="caution">
    <text evidence="5">The sequence shown here is derived from an EMBL/GenBank/DDBJ whole genome shotgun (WGS) entry which is preliminary data.</text>
</comment>
<dbReference type="GO" id="GO:0051015">
    <property type="term" value="F:actin filament binding"/>
    <property type="evidence" value="ECO:0007669"/>
    <property type="project" value="TreeGrafter"/>
</dbReference>
<dbReference type="AlphaFoldDB" id="K0TDA9"/>
<keyword evidence="3" id="KW-0175">Coiled coil</keyword>
<keyword evidence="6" id="KW-1185">Reference proteome</keyword>
<feature type="compositionally biased region" description="Low complexity" evidence="4">
    <location>
        <begin position="48"/>
        <end position="66"/>
    </location>
</feature>
<dbReference type="SUPFAM" id="SSF48403">
    <property type="entry name" value="Ankyrin repeat"/>
    <property type="match status" value="1"/>
</dbReference>
<dbReference type="Pfam" id="PF13857">
    <property type="entry name" value="Ank_5"/>
    <property type="match status" value="1"/>
</dbReference>
<name>K0TDA9_THAOC</name>